<feature type="domain" description="Reverse transcriptase thumb" evidence="7">
    <location>
        <begin position="1"/>
        <end position="50"/>
    </location>
</feature>
<evidence type="ECO:0000256" key="4">
    <source>
        <dbReference type="ARBA" id="ARBA00022759"/>
    </source>
</evidence>
<dbReference type="OrthoDB" id="9395730at2759"/>
<evidence type="ECO:0000313" key="9">
    <source>
        <dbReference type="Proteomes" id="UP000568556"/>
    </source>
</evidence>
<sequence length="99" mass="11273">LQKLLGVINWLRPFLGLDNVMLRPLFELLKGESFLTSPRSLTSAATQALQQVENAIAERQAHRVVKELSIQLYVFTVQMHPIGSIAQCNEAWKDPFHFL</sequence>
<keyword evidence="9" id="KW-1185">Reference proteome</keyword>
<keyword evidence="4" id="KW-0255">Endonuclease</keyword>
<dbReference type="EMBL" id="VXAQ01003969">
    <property type="protein sequence ID" value="NXL68661.1"/>
    <property type="molecule type" value="Genomic_DNA"/>
</dbReference>
<dbReference type="Gene3D" id="3.30.70.270">
    <property type="match status" value="1"/>
</dbReference>
<dbReference type="Proteomes" id="UP000568556">
    <property type="component" value="Unassembled WGS sequence"/>
</dbReference>
<dbReference type="GO" id="GO:0035613">
    <property type="term" value="F:RNA stem-loop binding"/>
    <property type="evidence" value="ECO:0007669"/>
    <property type="project" value="TreeGrafter"/>
</dbReference>
<evidence type="ECO:0000256" key="2">
    <source>
        <dbReference type="ARBA" id="ARBA00022695"/>
    </source>
</evidence>
<dbReference type="InterPro" id="IPR010661">
    <property type="entry name" value="RVT_thumb"/>
</dbReference>
<dbReference type="GO" id="GO:0004519">
    <property type="term" value="F:endonuclease activity"/>
    <property type="evidence" value="ECO:0007669"/>
    <property type="project" value="UniProtKB-KW"/>
</dbReference>
<name>A0A7L0UNK7_CHOAC</name>
<evidence type="ECO:0000256" key="6">
    <source>
        <dbReference type="ARBA" id="ARBA00022918"/>
    </source>
</evidence>
<dbReference type="GO" id="GO:0016787">
    <property type="term" value="F:hydrolase activity"/>
    <property type="evidence" value="ECO:0007669"/>
    <property type="project" value="UniProtKB-KW"/>
</dbReference>
<dbReference type="Pfam" id="PF06817">
    <property type="entry name" value="RVT_thumb"/>
    <property type="match status" value="1"/>
</dbReference>
<keyword evidence="3" id="KW-0540">Nuclease</keyword>
<dbReference type="PANTHER" id="PTHR41694:SF3">
    <property type="entry name" value="RNA-DIRECTED DNA POLYMERASE-RELATED"/>
    <property type="match status" value="1"/>
</dbReference>
<accession>A0A7L0UNK7</accession>
<evidence type="ECO:0000256" key="5">
    <source>
        <dbReference type="ARBA" id="ARBA00022801"/>
    </source>
</evidence>
<gene>
    <name evidence="8" type="primary">Ervk6_0</name>
    <name evidence="8" type="ORF">CHOACU_R15270</name>
</gene>
<evidence type="ECO:0000313" key="8">
    <source>
        <dbReference type="EMBL" id="NXL68661.1"/>
    </source>
</evidence>
<dbReference type="SUPFAM" id="SSF56672">
    <property type="entry name" value="DNA/RNA polymerases"/>
    <property type="match status" value="1"/>
</dbReference>
<keyword evidence="6" id="KW-0695">RNA-directed DNA polymerase</keyword>
<keyword evidence="5" id="KW-0378">Hydrolase</keyword>
<reference evidence="8 9" key="1">
    <citation type="submission" date="2019-09" db="EMBL/GenBank/DDBJ databases">
        <title>Bird 10,000 Genomes (B10K) Project - Family phase.</title>
        <authorList>
            <person name="Zhang G."/>
        </authorList>
    </citation>
    <scope>NUCLEOTIDE SEQUENCE [LARGE SCALE GENOMIC DNA]</scope>
    <source>
        <strain evidence="8">B10K-DU-008-62</strain>
        <tissue evidence="8">Mixed tissue sample</tissue>
    </source>
</reference>
<keyword evidence="2" id="KW-0548">Nucleotidyltransferase</keyword>
<dbReference type="GO" id="GO:0003964">
    <property type="term" value="F:RNA-directed DNA polymerase activity"/>
    <property type="evidence" value="ECO:0007669"/>
    <property type="project" value="UniProtKB-KW"/>
</dbReference>
<evidence type="ECO:0000256" key="1">
    <source>
        <dbReference type="ARBA" id="ARBA00022679"/>
    </source>
</evidence>
<keyword evidence="1" id="KW-0808">Transferase</keyword>
<evidence type="ECO:0000259" key="7">
    <source>
        <dbReference type="Pfam" id="PF06817"/>
    </source>
</evidence>
<feature type="non-terminal residue" evidence="8">
    <location>
        <position position="1"/>
    </location>
</feature>
<dbReference type="InterPro" id="IPR043502">
    <property type="entry name" value="DNA/RNA_pol_sf"/>
</dbReference>
<proteinExistence type="predicted"/>
<comment type="caution">
    <text evidence="8">The sequence shown here is derived from an EMBL/GenBank/DDBJ whole genome shotgun (WGS) entry which is preliminary data.</text>
</comment>
<dbReference type="PANTHER" id="PTHR41694">
    <property type="entry name" value="ENDOGENOUS RETROVIRUS GROUP K MEMBER POL PROTEIN"/>
    <property type="match status" value="1"/>
</dbReference>
<organism evidence="8 9">
    <name type="scientific">Chordeiles acutipennis</name>
    <name type="common">Lesser nighthawk</name>
    <name type="synonym">Caprimulgus acutipennis</name>
    <dbReference type="NCBI Taxonomy" id="118183"/>
    <lineage>
        <taxon>Eukaryota</taxon>
        <taxon>Metazoa</taxon>
        <taxon>Chordata</taxon>
        <taxon>Craniata</taxon>
        <taxon>Vertebrata</taxon>
        <taxon>Euteleostomi</taxon>
        <taxon>Archelosauria</taxon>
        <taxon>Archosauria</taxon>
        <taxon>Dinosauria</taxon>
        <taxon>Saurischia</taxon>
        <taxon>Theropoda</taxon>
        <taxon>Coelurosauria</taxon>
        <taxon>Aves</taxon>
        <taxon>Neognathae</taxon>
        <taxon>Neoaves</taxon>
        <taxon>Strisores</taxon>
        <taxon>Caprimulgiformes</taxon>
        <taxon>Caprimulgidae</taxon>
        <taxon>Chordeilinae</taxon>
        <taxon>Chordeiles</taxon>
    </lineage>
</organism>
<feature type="non-terminal residue" evidence="8">
    <location>
        <position position="99"/>
    </location>
</feature>
<dbReference type="AlphaFoldDB" id="A0A7L0UNK7"/>
<evidence type="ECO:0000256" key="3">
    <source>
        <dbReference type="ARBA" id="ARBA00022722"/>
    </source>
</evidence>
<dbReference type="InterPro" id="IPR043128">
    <property type="entry name" value="Rev_trsase/Diguanyl_cyclase"/>
</dbReference>
<protein>
    <submittedName>
        <fullName evidence="8">POK6 protein</fullName>
    </submittedName>
</protein>